<name>A0ABR9VK25_9CYAN</name>
<feature type="compositionally biased region" description="Basic residues" evidence="2">
    <location>
        <begin position="268"/>
        <end position="286"/>
    </location>
</feature>
<feature type="compositionally biased region" description="Polar residues" evidence="2">
    <location>
        <begin position="217"/>
        <end position="258"/>
    </location>
</feature>
<evidence type="ECO:0000256" key="1">
    <source>
        <dbReference type="ARBA" id="ARBA00022729"/>
    </source>
</evidence>
<keyword evidence="1" id="KW-0732">Signal</keyword>
<accession>A0ABR9VK25</accession>
<reference evidence="4 5" key="1">
    <citation type="submission" date="2020-10" db="EMBL/GenBank/DDBJ databases">
        <authorList>
            <person name="Castelo-Branco R."/>
            <person name="Eusebio N."/>
            <person name="Adriana R."/>
            <person name="Vieira A."/>
            <person name="Brugerolle De Fraissinette N."/>
            <person name="Rezende De Castro R."/>
            <person name="Schneider M.P."/>
            <person name="Vasconcelos V."/>
            <person name="Leao P.N."/>
        </authorList>
    </citation>
    <scope>NUCLEOTIDE SEQUENCE [LARGE SCALE GENOMIC DNA]</scope>
    <source>
        <strain evidence="4 5">LEGE 00250</strain>
    </source>
</reference>
<evidence type="ECO:0000259" key="3">
    <source>
        <dbReference type="Pfam" id="PF02638"/>
    </source>
</evidence>
<comment type="caution">
    <text evidence="4">The sequence shown here is derived from an EMBL/GenBank/DDBJ whole genome shotgun (WGS) entry which is preliminary data.</text>
</comment>
<feature type="domain" description="Glycosyl hydrolase-like 10" evidence="3">
    <location>
        <begin position="488"/>
        <end position="797"/>
    </location>
</feature>
<dbReference type="SUPFAM" id="SSF51445">
    <property type="entry name" value="(Trans)glycosidases"/>
    <property type="match status" value="1"/>
</dbReference>
<feature type="compositionally biased region" description="Basic residues" evidence="2">
    <location>
        <begin position="294"/>
        <end position="312"/>
    </location>
</feature>
<evidence type="ECO:0000313" key="5">
    <source>
        <dbReference type="Proteomes" id="UP000606776"/>
    </source>
</evidence>
<dbReference type="EMBL" id="JADEWB010000217">
    <property type="protein sequence ID" value="MBE9238837.1"/>
    <property type="molecule type" value="Genomic_DNA"/>
</dbReference>
<dbReference type="Proteomes" id="UP000606776">
    <property type="component" value="Unassembled WGS sequence"/>
</dbReference>
<gene>
    <name evidence="4" type="ORF">IQ227_23155</name>
</gene>
<dbReference type="Gene3D" id="3.40.50.880">
    <property type="match status" value="1"/>
</dbReference>
<sequence>MFSIGGILPVNASTQTGVFNIIQSEENSEEWTGINKRLQAVGVKYCVIPLANINNLEDVGKQQVLFLPNVEKLTPVQAMVFKKWMNQGGRLIASGPVGNLSTPGVRQALRNMLGGYWGFNLNDAQELRPAKDNIQEWKNQKELFSQVWGAVMIPENSQTQIAAVWNYQNQPAAVLTTENSTFLGWRWGKDQDSNAQLDTAWLKTLVNSYLKLSTQQGVNPAANCPQSSVNTTTIKKPDISSTNISQTENKPTQINVSRVSIKPNQKPTQKKPTKQPRTVNAKKKPIQKPTQKPTQKKPTKQPRTVNAKKKPIQKPIQKPTQKPTQKPNVSKPTKQPRTVKVQQNKPQSKPILRVTPQNFQEEIDQLQEAVRLDIIPNSNQPIGSKDAIALRKELENLIGRVESAHLSVLARSGNTKNSPALKGENTKASRETTNSNLEETLAQAREVAKNIPVLISQKNYALARQQWLNAKRNLWQQFPINQYLAQPEVRAVWLDRGTIVNAGNEEGLKKIFDRLAQAGINTVFFETVNASYTIYPSEVAPQQNPLIKDWDPLASAVKLAHARGMELHAWVWTFAAGNSRHNQIIGVSSDYPGPVLATNPDWANYDQRGRMIPVGQTKPFLDPANPEVREYLLKLYAEIVTKYQVDGIQLDYIRYPFQDPFSGRTYGYGKAAREKFKQQTGVDPVNISPRQRDLWQKWTAFRTEQVNSFVAEVSQMLRQKRSSLILSVAVFPLAEYERVQKIQQHWEVWARRGDIDLIVPMTYALDTPRFQRLAQPWISSQKLGSTLLVPGIRLLSLPTVGAFDQIQLLRDLPVSGYALFAAENFNNELDELFSNTQGKMKLSYTEPIPQRQPFRTAAFRFAALQQEWQFVGEKDEKLSKSVTTMANFQQHSKSLQNALNQLAAFPSASNLISARGELVRFQTQFKIWMGATAKENPYRVKVWENQLLTIERLLRYGERKVINSNSGLTVR</sequence>
<dbReference type="Pfam" id="PF02638">
    <property type="entry name" value="GHL10"/>
    <property type="match status" value="1"/>
</dbReference>
<dbReference type="PANTHER" id="PTHR43405">
    <property type="entry name" value="GLYCOSYL HYDROLASE DIGH"/>
    <property type="match status" value="1"/>
</dbReference>
<evidence type="ECO:0000313" key="4">
    <source>
        <dbReference type="EMBL" id="MBE9238837.1"/>
    </source>
</evidence>
<keyword evidence="5" id="KW-1185">Reference proteome</keyword>
<dbReference type="PANTHER" id="PTHR43405:SF1">
    <property type="entry name" value="GLYCOSYL HYDROLASE DIGH"/>
    <property type="match status" value="1"/>
</dbReference>
<organism evidence="4 5">
    <name type="scientific">Sphaerospermopsis aphanizomenoides LEGE 00250</name>
    <dbReference type="NCBI Taxonomy" id="2777972"/>
    <lineage>
        <taxon>Bacteria</taxon>
        <taxon>Bacillati</taxon>
        <taxon>Cyanobacteriota</taxon>
        <taxon>Cyanophyceae</taxon>
        <taxon>Nostocales</taxon>
        <taxon>Aphanizomenonaceae</taxon>
        <taxon>Sphaerospermopsis</taxon>
        <taxon>Sphaerospermopsis aphanizomenoides</taxon>
    </lineage>
</organism>
<dbReference type="InterPro" id="IPR052177">
    <property type="entry name" value="Divisome_Glycosyl_Hydrolase"/>
</dbReference>
<dbReference type="Gene3D" id="3.20.20.80">
    <property type="entry name" value="Glycosidases"/>
    <property type="match status" value="1"/>
</dbReference>
<feature type="compositionally biased region" description="Polar residues" evidence="2">
    <location>
        <begin position="328"/>
        <end position="347"/>
    </location>
</feature>
<dbReference type="InterPro" id="IPR029062">
    <property type="entry name" value="Class_I_gatase-like"/>
</dbReference>
<feature type="region of interest" description="Disordered" evidence="2">
    <location>
        <begin position="413"/>
        <end position="433"/>
    </location>
</feature>
<protein>
    <submittedName>
        <fullName evidence="4">Family 10 glycosylhydrolase</fullName>
    </submittedName>
</protein>
<feature type="region of interest" description="Disordered" evidence="2">
    <location>
        <begin position="217"/>
        <end position="349"/>
    </location>
</feature>
<dbReference type="InterPro" id="IPR003790">
    <property type="entry name" value="GHL10"/>
</dbReference>
<feature type="compositionally biased region" description="Low complexity" evidence="2">
    <location>
        <begin position="313"/>
        <end position="327"/>
    </location>
</feature>
<evidence type="ECO:0000256" key="2">
    <source>
        <dbReference type="SAM" id="MobiDB-lite"/>
    </source>
</evidence>
<dbReference type="InterPro" id="IPR017853">
    <property type="entry name" value="GH"/>
</dbReference>
<proteinExistence type="predicted"/>